<proteinExistence type="predicted"/>
<dbReference type="EMBL" id="VUMB01000023">
    <property type="protein sequence ID" value="MSS40959.1"/>
    <property type="molecule type" value="Genomic_DNA"/>
</dbReference>
<dbReference type="InterPro" id="IPR050312">
    <property type="entry name" value="IolE/XylAMocC-like"/>
</dbReference>
<dbReference type="PANTHER" id="PTHR12110:SF41">
    <property type="entry name" value="INOSOSE DEHYDRATASE"/>
    <property type="match status" value="1"/>
</dbReference>
<evidence type="ECO:0000313" key="2">
    <source>
        <dbReference type="EMBL" id="MSS40959.1"/>
    </source>
</evidence>
<dbReference type="InterPro" id="IPR036237">
    <property type="entry name" value="Xyl_isomerase-like_sf"/>
</dbReference>
<accession>A0A844FCR9</accession>
<dbReference type="SUPFAM" id="SSF51658">
    <property type="entry name" value="Xylose isomerase-like"/>
    <property type="match status" value="1"/>
</dbReference>
<feature type="domain" description="Xylose isomerase-like TIM barrel" evidence="1">
    <location>
        <begin position="24"/>
        <end position="263"/>
    </location>
</feature>
<reference evidence="2 3" key="1">
    <citation type="submission" date="2019-08" db="EMBL/GenBank/DDBJ databases">
        <title>In-depth cultivation of the pig gut microbiome towards novel bacterial diversity and tailored functional studies.</title>
        <authorList>
            <person name="Wylensek D."/>
            <person name="Hitch T.C.A."/>
            <person name="Clavel T."/>
        </authorList>
    </citation>
    <scope>NUCLEOTIDE SEQUENCE [LARGE SCALE GENOMIC DNA]</scope>
    <source>
        <strain evidence="2 3">BL-389-WT-3D</strain>
    </source>
</reference>
<gene>
    <name evidence="2" type="ORF">FYJ37_11505</name>
</gene>
<dbReference type="RefSeq" id="WP_004607500.1">
    <property type="nucleotide sequence ID" value="NZ_AP024846.1"/>
</dbReference>
<keyword evidence="2" id="KW-0413">Isomerase</keyword>
<dbReference type="Gene3D" id="3.20.20.150">
    <property type="entry name" value="Divalent-metal-dependent TIM barrel enzymes"/>
    <property type="match status" value="1"/>
</dbReference>
<protein>
    <submittedName>
        <fullName evidence="2">Sugar phosphate isomerase/epimerase</fullName>
    </submittedName>
</protein>
<evidence type="ECO:0000259" key="1">
    <source>
        <dbReference type="Pfam" id="PF01261"/>
    </source>
</evidence>
<dbReference type="PANTHER" id="PTHR12110">
    <property type="entry name" value="HYDROXYPYRUVATE ISOMERASE"/>
    <property type="match status" value="1"/>
</dbReference>
<dbReference type="GeneID" id="62694909"/>
<dbReference type="GO" id="GO:0016853">
    <property type="term" value="F:isomerase activity"/>
    <property type="evidence" value="ECO:0007669"/>
    <property type="project" value="UniProtKB-KW"/>
</dbReference>
<dbReference type="Pfam" id="PF01261">
    <property type="entry name" value="AP_endonuc_2"/>
    <property type="match status" value="1"/>
</dbReference>
<organism evidence="2 3">
    <name type="scientific">Clostridium scindens (strain JCM 10418 / VPI 12708)</name>
    <dbReference type="NCBI Taxonomy" id="29347"/>
    <lineage>
        <taxon>Bacteria</taxon>
        <taxon>Bacillati</taxon>
        <taxon>Bacillota</taxon>
        <taxon>Clostridia</taxon>
        <taxon>Lachnospirales</taxon>
        <taxon>Lachnospiraceae</taxon>
    </lineage>
</organism>
<comment type="caution">
    <text evidence="2">The sequence shown here is derived from an EMBL/GenBank/DDBJ whole genome shotgun (WGS) entry which is preliminary data.</text>
</comment>
<name>A0A844FCR9_CLOSV</name>
<dbReference type="AlphaFoldDB" id="A0A844FCR9"/>
<dbReference type="Proteomes" id="UP000462363">
    <property type="component" value="Unassembled WGS sequence"/>
</dbReference>
<evidence type="ECO:0000313" key="3">
    <source>
        <dbReference type="Proteomes" id="UP000462363"/>
    </source>
</evidence>
<dbReference type="InterPro" id="IPR013022">
    <property type="entry name" value="Xyl_isomerase-like_TIM-brl"/>
</dbReference>
<sequence length="295" mass="33641">MNRIGIFMNFWVKNWDADHVKYIKKVSGLGFDILEFQAQALLEMDKSRMDEVRQAAKDNGIELTYSLGLNPKYDVASPDAKVREGGIEYLKRIVERIGYMEGKLLSGVNYAGWGSPDYIVDDKSEIVEHSIESVRQVIKTAEDYDVTYCVEVVNRFEGIVMNTAKEAIEYVKQIDSDKIGILLDTYHMNIEEGSIGDAIRSVGGYLKNFHTGENNRVVPGKGHLDWDEIFGALHDIDYQGRIVSEPFVQMGGEVARDIKVWRDLVEDPSEEVLDEEARFLLNFEKDMIRKHYGIA</sequence>